<evidence type="ECO:0000313" key="2">
    <source>
        <dbReference type="EMBL" id="SDZ97980.1"/>
    </source>
</evidence>
<reference evidence="2 3" key="1">
    <citation type="submission" date="2016-10" db="EMBL/GenBank/DDBJ databases">
        <authorList>
            <person name="de Groot N.N."/>
        </authorList>
    </citation>
    <scope>NUCLEOTIDE SEQUENCE [LARGE SCALE GENOMIC DNA]</scope>
    <source>
        <strain evidence="2 3">DSM 7343</strain>
    </source>
</reference>
<evidence type="ECO:0000256" key="1">
    <source>
        <dbReference type="SAM" id="Phobius"/>
    </source>
</evidence>
<dbReference type="Proteomes" id="UP000199409">
    <property type="component" value="Unassembled WGS sequence"/>
</dbReference>
<feature type="transmembrane region" description="Helical" evidence="1">
    <location>
        <begin position="24"/>
        <end position="44"/>
    </location>
</feature>
<gene>
    <name evidence="2" type="ORF">SAMN05660420_00947</name>
</gene>
<keyword evidence="1" id="KW-1133">Transmembrane helix</keyword>
<name>A0A1H3XFI2_9BACT</name>
<dbReference type="AlphaFoldDB" id="A0A1H3XFI2"/>
<dbReference type="OrthoDB" id="5396660at2"/>
<protein>
    <submittedName>
        <fullName evidence="2">Uncharacterized protein</fullName>
    </submittedName>
</protein>
<sequence>MDKTKPINPIAYQPGLKKIRKRRWFLWAVICAYLPAMMIALDSPDYRNRATVVFCVWIALLIIAVVFACIVRCPRCGECFHTHGPTFLPLRRCLHCALHINADKRGAEAISPQAKPPKKK</sequence>
<keyword evidence="1" id="KW-0472">Membrane</keyword>
<keyword evidence="3" id="KW-1185">Reference proteome</keyword>
<keyword evidence="1" id="KW-0812">Transmembrane</keyword>
<dbReference type="RefSeq" id="WP_092345221.1">
    <property type="nucleotide sequence ID" value="NZ_FNQN01000002.1"/>
</dbReference>
<proteinExistence type="predicted"/>
<evidence type="ECO:0000313" key="3">
    <source>
        <dbReference type="Proteomes" id="UP000199409"/>
    </source>
</evidence>
<accession>A0A1H3XFI2</accession>
<feature type="transmembrane region" description="Helical" evidence="1">
    <location>
        <begin position="50"/>
        <end position="71"/>
    </location>
</feature>
<dbReference type="EMBL" id="FNQN01000002">
    <property type="protein sequence ID" value="SDZ97980.1"/>
    <property type="molecule type" value="Genomic_DNA"/>
</dbReference>
<organism evidence="2 3">
    <name type="scientific">Desulfuromusa kysingii</name>
    <dbReference type="NCBI Taxonomy" id="37625"/>
    <lineage>
        <taxon>Bacteria</taxon>
        <taxon>Pseudomonadati</taxon>
        <taxon>Thermodesulfobacteriota</taxon>
        <taxon>Desulfuromonadia</taxon>
        <taxon>Desulfuromonadales</taxon>
        <taxon>Geopsychrobacteraceae</taxon>
        <taxon>Desulfuromusa</taxon>
    </lineage>
</organism>